<gene>
    <name evidence="1" type="ORF">PoB_006338000</name>
</gene>
<dbReference type="Proteomes" id="UP000735302">
    <property type="component" value="Unassembled WGS sequence"/>
</dbReference>
<name>A0AAV4CYJ7_9GAST</name>
<keyword evidence="2" id="KW-1185">Reference proteome</keyword>
<comment type="caution">
    <text evidence="1">The sequence shown here is derived from an EMBL/GenBank/DDBJ whole genome shotgun (WGS) entry which is preliminary data.</text>
</comment>
<reference evidence="1 2" key="1">
    <citation type="journal article" date="2021" name="Elife">
        <title>Chloroplast acquisition without the gene transfer in kleptoplastic sea slugs, Plakobranchus ocellatus.</title>
        <authorList>
            <person name="Maeda T."/>
            <person name="Takahashi S."/>
            <person name="Yoshida T."/>
            <person name="Shimamura S."/>
            <person name="Takaki Y."/>
            <person name="Nagai Y."/>
            <person name="Toyoda A."/>
            <person name="Suzuki Y."/>
            <person name="Arimoto A."/>
            <person name="Ishii H."/>
            <person name="Satoh N."/>
            <person name="Nishiyama T."/>
            <person name="Hasebe M."/>
            <person name="Maruyama T."/>
            <person name="Minagawa J."/>
            <person name="Obokata J."/>
            <person name="Shigenobu S."/>
        </authorList>
    </citation>
    <scope>NUCLEOTIDE SEQUENCE [LARGE SCALE GENOMIC DNA]</scope>
</reference>
<evidence type="ECO:0000313" key="1">
    <source>
        <dbReference type="EMBL" id="GFO36875.1"/>
    </source>
</evidence>
<organism evidence="1 2">
    <name type="scientific">Plakobranchus ocellatus</name>
    <dbReference type="NCBI Taxonomy" id="259542"/>
    <lineage>
        <taxon>Eukaryota</taxon>
        <taxon>Metazoa</taxon>
        <taxon>Spiralia</taxon>
        <taxon>Lophotrochozoa</taxon>
        <taxon>Mollusca</taxon>
        <taxon>Gastropoda</taxon>
        <taxon>Heterobranchia</taxon>
        <taxon>Euthyneura</taxon>
        <taxon>Panpulmonata</taxon>
        <taxon>Sacoglossa</taxon>
        <taxon>Placobranchoidea</taxon>
        <taxon>Plakobranchidae</taxon>
        <taxon>Plakobranchus</taxon>
    </lineage>
</organism>
<protein>
    <submittedName>
        <fullName evidence="1">Uncharacterized protein</fullName>
    </submittedName>
</protein>
<proteinExistence type="predicted"/>
<evidence type="ECO:0000313" key="2">
    <source>
        <dbReference type="Proteomes" id="UP000735302"/>
    </source>
</evidence>
<accession>A0AAV4CYJ7</accession>
<dbReference type="PROSITE" id="PS51257">
    <property type="entry name" value="PROKAR_LIPOPROTEIN"/>
    <property type="match status" value="1"/>
</dbReference>
<sequence>MYKQQVHLQLASGGINSTVACESALRSAGTLLSRVRAPLPAPWPEGGPESLRSPCCGLAIYKNSKPSWQAVSAIKNVLTHSAYATYFDISVW</sequence>
<dbReference type="AlphaFoldDB" id="A0AAV4CYJ7"/>
<dbReference type="EMBL" id="BLXT01007159">
    <property type="protein sequence ID" value="GFO36875.1"/>
    <property type="molecule type" value="Genomic_DNA"/>
</dbReference>